<dbReference type="Proteomes" id="UP000318199">
    <property type="component" value="Unassembled WGS sequence"/>
</dbReference>
<evidence type="ECO:0000256" key="1">
    <source>
        <dbReference type="ARBA" id="ARBA00022679"/>
    </source>
</evidence>
<name>A0A562ZXN9_9BURK</name>
<comment type="caution">
    <text evidence="2">The sequence shown here is derived from an EMBL/GenBank/DDBJ whole genome shotgun (WGS) entry which is preliminary data.</text>
</comment>
<dbReference type="AlphaFoldDB" id="A0A562ZXN9"/>
<dbReference type="InterPro" id="IPR044855">
    <property type="entry name" value="CoA-Trfase_III_dom3_sf"/>
</dbReference>
<evidence type="ECO:0000313" key="3">
    <source>
        <dbReference type="Proteomes" id="UP000318199"/>
    </source>
</evidence>
<sequence length="393" mass="41761">MELLAGIRVFDFGRFIAGPYCAALLGDLGADVVRVERVEGGEDRSVPRVMAGGEGGLFLQMNRNKRGMTLDLAHEEGRAVVRQLIVRADVVVANLPPGTLRQLGLDWDTVHAINPRAILTLATAYGSTGPYAKQPGFDSVGQAMSGAMYMSGTPEAPARASVNYVDFATAQACAMGTLAALWARERTGLGQKVEGSLLRSALAHSNSMLIEQAVRSPDRVPQGNRGYLAAPGDVFLAQGGWIVVQSIGQAMFDRWCDMVGAPALKDDSRYATDELRGVNSADISAIMSAWCAGRARDEVLAALAAAKIPAGPVYSPQEALDDPHVRATGLLPLQEFGDAGERYPLAPHPVELSDTNTAFRHSAPKLGEHTDAILAELGYSDGDIARLRAARVV</sequence>
<proteinExistence type="predicted"/>
<accession>A0A562ZXN9</accession>
<dbReference type="EMBL" id="VOBQ01000002">
    <property type="protein sequence ID" value="TWO73127.1"/>
    <property type="molecule type" value="Genomic_DNA"/>
</dbReference>
<evidence type="ECO:0000313" key="2">
    <source>
        <dbReference type="EMBL" id="TWO73127.1"/>
    </source>
</evidence>
<dbReference type="PANTHER" id="PTHR48207:SF3">
    <property type="entry name" value="SUCCINATE--HYDROXYMETHYLGLUTARATE COA-TRANSFERASE"/>
    <property type="match status" value="1"/>
</dbReference>
<organism evidence="2 3">
    <name type="scientific">Caenimonas sedimenti</name>
    <dbReference type="NCBI Taxonomy" id="2596921"/>
    <lineage>
        <taxon>Bacteria</taxon>
        <taxon>Pseudomonadati</taxon>
        <taxon>Pseudomonadota</taxon>
        <taxon>Betaproteobacteria</taxon>
        <taxon>Burkholderiales</taxon>
        <taxon>Comamonadaceae</taxon>
        <taxon>Caenimonas</taxon>
    </lineage>
</organism>
<protein>
    <submittedName>
        <fullName evidence="2">CoA transferase</fullName>
    </submittedName>
</protein>
<dbReference type="Gene3D" id="3.30.1540.10">
    <property type="entry name" value="formyl-coa transferase, domain 3"/>
    <property type="match status" value="1"/>
</dbReference>
<dbReference type="Pfam" id="PF02515">
    <property type="entry name" value="CoA_transf_3"/>
    <property type="match status" value="1"/>
</dbReference>
<dbReference type="InterPro" id="IPR023606">
    <property type="entry name" value="CoA-Trfase_III_dom_1_sf"/>
</dbReference>
<dbReference type="InterPro" id="IPR050483">
    <property type="entry name" value="CoA-transferase_III_domain"/>
</dbReference>
<keyword evidence="3" id="KW-1185">Reference proteome</keyword>
<dbReference type="OrthoDB" id="5294844at2"/>
<keyword evidence="1 2" id="KW-0808">Transferase</keyword>
<dbReference type="RefSeq" id="WP_145890625.1">
    <property type="nucleotide sequence ID" value="NZ_VOBQ01000002.1"/>
</dbReference>
<dbReference type="SUPFAM" id="SSF89796">
    <property type="entry name" value="CoA-transferase family III (CaiB/BaiF)"/>
    <property type="match status" value="1"/>
</dbReference>
<gene>
    <name evidence="2" type="ORF">FN976_02505</name>
</gene>
<reference evidence="2 3" key="1">
    <citation type="submission" date="2019-07" db="EMBL/GenBank/DDBJ databases">
        <title>Caenimonas sedimenti sp. nov., isolated from activated sludge.</title>
        <authorList>
            <person name="Xu J."/>
        </authorList>
    </citation>
    <scope>NUCLEOTIDE SEQUENCE [LARGE SCALE GENOMIC DNA]</scope>
    <source>
        <strain evidence="2 3">HX-9-20</strain>
    </source>
</reference>
<dbReference type="PANTHER" id="PTHR48207">
    <property type="entry name" value="SUCCINATE--HYDROXYMETHYLGLUTARATE COA-TRANSFERASE"/>
    <property type="match status" value="1"/>
</dbReference>
<dbReference type="GO" id="GO:0008410">
    <property type="term" value="F:CoA-transferase activity"/>
    <property type="evidence" value="ECO:0007669"/>
    <property type="project" value="TreeGrafter"/>
</dbReference>
<dbReference type="Gene3D" id="3.40.50.10540">
    <property type="entry name" value="Crotonobetainyl-coa:carnitine coa-transferase, domain 1"/>
    <property type="match status" value="1"/>
</dbReference>
<dbReference type="InterPro" id="IPR003673">
    <property type="entry name" value="CoA-Trfase_fam_III"/>
</dbReference>